<evidence type="ECO:0000259" key="2">
    <source>
        <dbReference type="Pfam" id="PF10276"/>
    </source>
</evidence>
<dbReference type="Gene3D" id="2.60.260.40">
    <property type="entry name" value="q5lls5 like domains"/>
    <property type="match status" value="1"/>
</dbReference>
<accession>A0A381VLW7</accession>
<feature type="compositionally biased region" description="Basic and acidic residues" evidence="1">
    <location>
        <begin position="1"/>
        <end position="17"/>
    </location>
</feature>
<feature type="domain" description="Zinc finger CHCC-type" evidence="2">
    <location>
        <begin position="22"/>
        <end position="57"/>
    </location>
</feature>
<reference evidence="3" key="1">
    <citation type="submission" date="2018-05" db="EMBL/GenBank/DDBJ databases">
        <authorList>
            <person name="Lanie J.A."/>
            <person name="Ng W.-L."/>
            <person name="Kazmierczak K.M."/>
            <person name="Andrzejewski T.M."/>
            <person name="Davidsen T.M."/>
            <person name="Wayne K.J."/>
            <person name="Tettelin H."/>
            <person name="Glass J.I."/>
            <person name="Rusch D."/>
            <person name="Podicherti R."/>
            <person name="Tsui H.-C.T."/>
            <person name="Winkler M.E."/>
        </authorList>
    </citation>
    <scope>NUCLEOTIDE SEQUENCE</scope>
</reference>
<dbReference type="Pfam" id="PF10276">
    <property type="entry name" value="zf-CHCC"/>
    <property type="match status" value="1"/>
</dbReference>
<proteinExistence type="predicted"/>
<dbReference type="EMBL" id="UINC01009048">
    <property type="protein sequence ID" value="SVA40647.1"/>
    <property type="molecule type" value="Genomic_DNA"/>
</dbReference>
<dbReference type="AlphaFoldDB" id="A0A381VLW7"/>
<gene>
    <name evidence="3" type="ORF">METZ01_LOCUS93501</name>
</gene>
<evidence type="ECO:0000256" key="1">
    <source>
        <dbReference type="SAM" id="MobiDB-lite"/>
    </source>
</evidence>
<feature type="region of interest" description="Disordered" evidence="1">
    <location>
        <begin position="1"/>
        <end position="27"/>
    </location>
</feature>
<dbReference type="InterPro" id="IPR019401">
    <property type="entry name" value="Znf_CHCC"/>
</dbReference>
<sequence>MSMESPDLKNKEKKELQEVSSSKVTCDGGGGTLGHPKIYLDMGHETEITCPYCSKLFVLDKNN</sequence>
<protein>
    <recommendedName>
        <fullName evidence="2">Zinc finger CHCC-type domain-containing protein</fullName>
    </recommendedName>
</protein>
<organism evidence="3">
    <name type="scientific">marine metagenome</name>
    <dbReference type="NCBI Taxonomy" id="408172"/>
    <lineage>
        <taxon>unclassified sequences</taxon>
        <taxon>metagenomes</taxon>
        <taxon>ecological metagenomes</taxon>
    </lineage>
</organism>
<name>A0A381VLW7_9ZZZZ</name>
<evidence type="ECO:0000313" key="3">
    <source>
        <dbReference type="EMBL" id="SVA40647.1"/>
    </source>
</evidence>